<dbReference type="InterPro" id="IPR036734">
    <property type="entry name" value="Neur_chan_lig-bd_sf"/>
</dbReference>
<dbReference type="Gene3D" id="1.20.58.390">
    <property type="entry name" value="Neurotransmitter-gated ion-channel transmembrane domain"/>
    <property type="match status" value="1"/>
</dbReference>
<feature type="transmembrane region" description="Helical" evidence="3">
    <location>
        <begin position="184"/>
        <end position="208"/>
    </location>
</feature>
<sequence length="338" mass="39047">GESSLDLFKEQWRVSWLDERGSFVAWSRKFCLAFSEQLELRCFPLDRQLCRIKITAEKTVEEFQFVMKTKNLRKISEVVETFEVDKAMQEKCTAYVRYADYFLPFENNRSNISVLCHLERRGGYFFNNILLMVFLVNVMALCTFAIPVKDVSGRLGLLSGCFLAVLAYRYIVNEILPRKSYLTAADMYISFACLFQIGICAQTVVFGILRNREDGHKNADELNKRDNILGSLMALAWLAINIFLWCLWRLDMRQSWSSVYEDNKEPYAPVRECTRCEERWLSLMCTHGDKDSACKDCGAPVKRHYLTPQDVAPLVEEQELLKGPKEPPSTPGRSLSAR</sequence>
<dbReference type="GO" id="GO:0016020">
    <property type="term" value="C:membrane"/>
    <property type="evidence" value="ECO:0007669"/>
    <property type="project" value="UniProtKB-SubCell"/>
</dbReference>
<evidence type="ECO:0000256" key="3">
    <source>
        <dbReference type="SAM" id="Phobius"/>
    </source>
</evidence>
<gene>
    <name evidence="4" type="ORF">EVOR1521_LOCUS14483</name>
</gene>
<dbReference type="SUPFAM" id="SSF90112">
    <property type="entry name" value="Neurotransmitter-gated ion-channel transmembrane pore"/>
    <property type="match status" value="1"/>
</dbReference>
<comment type="caution">
    <text evidence="4">The sequence shown here is derived from an EMBL/GenBank/DDBJ whole genome shotgun (WGS) entry which is preliminary data.</text>
</comment>
<feature type="region of interest" description="Disordered" evidence="2">
    <location>
        <begin position="316"/>
        <end position="338"/>
    </location>
</feature>
<feature type="transmembrane region" description="Helical" evidence="3">
    <location>
        <begin position="228"/>
        <end position="248"/>
    </location>
</feature>
<feature type="non-terminal residue" evidence="4">
    <location>
        <position position="1"/>
    </location>
</feature>
<dbReference type="Gene3D" id="2.70.170.10">
    <property type="entry name" value="Neurotransmitter-gated ion-channel ligand-binding domain"/>
    <property type="match status" value="1"/>
</dbReference>
<dbReference type="GO" id="GO:0005230">
    <property type="term" value="F:extracellular ligand-gated monoatomic ion channel activity"/>
    <property type="evidence" value="ECO:0007669"/>
    <property type="project" value="InterPro"/>
</dbReference>
<accession>A0AA36N3Y9</accession>
<dbReference type="AlphaFoldDB" id="A0AA36N3Y9"/>
<evidence type="ECO:0000256" key="1">
    <source>
        <dbReference type="ARBA" id="ARBA00004141"/>
    </source>
</evidence>
<dbReference type="PANTHER" id="PTHR18945">
    <property type="entry name" value="NEUROTRANSMITTER GATED ION CHANNEL"/>
    <property type="match status" value="1"/>
</dbReference>
<keyword evidence="5" id="KW-1185">Reference proteome</keyword>
<dbReference type="InterPro" id="IPR006201">
    <property type="entry name" value="Neur_channel"/>
</dbReference>
<name>A0AA36N3Y9_9DINO</name>
<dbReference type="InterPro" id="IPR038050">
    <property type="entry name" value="Neuro_actylchol_rec"/>
</dbReference>
<feature type="transmembrane region" description="Helical" evidence="3">
    <location>
        <begin position="154"/>
        <end position="172"/>
    </location>
</feature>
<comment type="subcellular location">
    <subcellularLocation>
        <location evidence="1">Membrane</location>
        <topology evidence="1">Multi-pass membrane protein</topology>
    </subcellularLocation>
</comment>
<evidence type="ECO:0000256" key="2">
    <source>
        <dbReference type="SAM" id="MobiDB-lite"/>
    </source>
</evidence>
<proteinExistence type="predicted"/>
<keyword evidence="3" id="KW-1133">Transmembrane helix</keyword>
<dbReference type="Proteomes" id="UP001178507">
    <property type="component" value="Unassembled WGS sequence"/>
</dbReference>
<dbReference type="InterPro" id="IPR036719">
    <property type="entry name" value="Neuro-gated_channel_TM_sf"/>
</dbReference>
<dbReference type="EMBL" id="CAUJNA010001733">
    <property type="protein sequence ID" value="CAJ1388668.1"/>
    <property type="molecule type" value="Genomic_DNA"/>
</dbReference>
<evidence type="ECO:0000313" key="5">
    <source>
        <dbReference type="Proteomes" id="UP001178507"/>
    </source>
</evidence>
<feature type="transmembrane region" description="Helical" evidence="3">
    <location>
        <begin position="129"/>
        <end position="148"/>
    </location>
</feature>
<keyword evidence="3" id="KW-0472">Membrane</keyword>
<organism evidence="4 5">
    <name type="scientific">Effrenium voratum</name>
    <dbReference type="NCBI Taxonomy" id="2562239"/>
    <lineage>
        <taxon>Eukaryota</taxon>
        <taxon>Sar</taxon>
        <taxon>Alveolata</taxon>
        <taxon>Dinophyceae</taxon>
        <taxon>Suessiales</taxon>
        <taxon>Symbiodiniaceae</taxon>
        <taxon>Effrenium</taxon>
    </lineage>
</organism>
<reference evidence="4" key="1">
    <citation type="submission" date="2023-08" db="EMBL/GenBank/DDBJ databases">
        <authorList>
            <person name="Chen Y."/>
            <person name="Shah S."/>
            <person name="Dougan E. K."/>
            <person name="Thang M."/>
            <person name="Chan C."/>
        </authorList>
    </citation>
    <scope>NUCLEOTIDE SEQUENCE</scope>
</reference>
<dbReference type="GO" id="GO:0004888">
    <property type="term" value="F:transmembrane signaling receptor activity"/>
    <property type="evidence" value="ECO:0007669"/>
    <property type="project" value="InterPro"/>
</dbReference>
<evidence type="ECO:0000313" key="4">
    <source>
        <dbReference type="EMBL" id="CAJ1388668.1"/>
    </source>
</evidence>
<evidence type="ECO:0008006" key="6">
    <source>
        <dbReference type="Google" id="ProtNLM"/>
    </source>
</evidence>
<keyword evidence="3" id="KW-0812">Transmembrane</keyword>
<protein>
    <recommendedName>
        <fullName evidence="6">Neurotransmitter-gated ion-channel ligand-binding domain-containing protein</fullName>
    </recommendedName>
</protein>